<comment type="caution">
    <text evidence="2">The sequence shown here is derived from an EMBL/GenBank/DDBJ whole genome shotgun (WGS) entry which is preliminary data.</text>
</comment>
<feature type="region of interest" description="Disordered" evidence="1">
    <location>
        <begin position="180"/>
        <end position="208"/>
    </location>
</feature>
<feature type="compositionally biased region" description="Low complexity" evidence="1">
    <location>
        <begin position="1"/>
        <end position="79"/>
    </location>
</feature>
<accession>A0ABV4X7B3</accession>
<sequence length="208" mass="22041">PTRTVARTPPRTQQPTRTVARTPQRTQQPTRTVARTPQRTQQPTRTVARTPQRTQQPRAVARTPQQATQTPNPTVAAAPTPAPTPAIVAPPAPPEIPTLPAPPDPVLAKAVEVSGVVIVGTEAQAIVKAPNEANSRYVRAGQRLANGQVLVKRIEFNEGSEPIVILEQNGVEVSKLVGERAPAPAQPGAQGTQALTPTPVTAKRQTNV</sequence>
<proteinExistence type="predicted"/>
<gene>
    <name evidence="2" type="ORF">ACE1CC_17650</name>
</gene>
<reference evidence="2 3" key="1">
    <citation type="submission" date="2024-09" db="EMBL/GenBank/DDBJ databases">
        <title>Floridaenema gen nov. (Aerosakkonemataceae, Aerosakkonematales ord. nov., Cyanobacteria) from benthic tropical and subtropical fresh waters, with the description of four new species.</title>
        <authorList>
            <person name="Moretto J.A."/>
            <person name="Berthold D.E."/>
            <person name="Lefler F.W."/>
            <person name="Huang I.-S."/>
            <person name="Laughinghouse H. IV."/>
        </authorList>
    </citation>
    <scope>NUCLEOTIDE SEQUENCE [LARGE SCALE GENOMIC DNA]</scope>
    <source>
        <strain evidence="2 3">BLCC-F46</strain>
    </source>
</reference>
<feature type="region of interest" description="Disordered" evidence="1">
    <location>
        <begin position="1"/>
        <end position="101"/>
    </location>
</feature>
<dbReference type="Proteomes" id="UP001576774">
    <property type="component" value="Unassembled WGS sequence"/>
</dbReference>
<feature type="compositionally biased region" description="Pro residues" evidence="1">
    <location>
        <begin position="80"/>
        <end position="101"/>
    </location>
</feature>
<dbReference type="EMBL" id="JBHFNQ010000132">
    <property type="protein sequence ID" value="MFB2878678.1"/>
    <property type="molecule type" value="Genomic_DNA"/>
</dbReference>
<feature type="non-terminal residue" evidence="2">
    <location>
        <position position="1"/>
    </location>
</feature>
<protein>
    <submittedName>
        <fullName evidence="2">Uncharacterized protein</fullName>
    </submittedName>
</protein>
<evidence type="ECO:0000256" key="1">
    <source>
        <dbReference type="SAM" id="MobiDB-lite"/>
    </source>
</evidence>
<name>A0ABV4X7B3_9CYAN</name>
<feature type="compositionally biased region" description="Low complexity" evidence="1">
    <location>
        <begin position="181"/>
        <end position="194"/>
    </location>
</feature>
<evidence type="ECO:0000313" key="3">
    <source>
        <dbReference type="Proteomes" id="UP001576774"/>
    </source>
</evidence>
<evidence type="ECO:0000313" key="2">
    <source>
        <dbReference type="EMBL" id="MFB2878678.1"/>
    </source>
</evidence>
<feature type="compositionally biased region" description="Polar residues" evidence="1">
    <location>
        <begin position="195"/>
        <end position="208"/>
    </location>
</feature>
<organism evidence="2 3">
    <name type="scientific">Floridaenema aerugineum BLCC-F46</name>
    <dbReference type="NCBI Taxonomy" id="3153654"/>
    <lineage>
        <taxon>Bacteria</taxon>
        <taxon>Bacillati</taxon>
        <taxon>Cyanobacteriota</taxon>
        <taxon>Cyanophyceae</taxon>
        <taxon>Oscillatoriophycideae</taxon>
        <taxon>Aerosakkonematales</taxon>
        <taxon>Aerosakkonemataceae</taxon>
        <taxon>Floridanema</taxon>
        <taxon>Floridanema aerugineum</taxon>
    </lineage>
</organism>
<keyword evidence="3" id="KW-1185">Reference proteome</keyword>